<reference evidence="2" key="1">
    <citation type="journal article" date="2017" name="Genome Biol.">
        <title>Comparative genomics reveals high biological diversity and specific adaptations in the industrially and medically important fungal genus Aspergillus.</title>
        <authorList>
            <person name="de Vries R.P."/>
            <person name="Riley R."/>
            <person name="Wiebenga A."/>
            <person name="Aguilar-Osorio G."/>
            <person name="Amillis S."/>
            <person name="Uchima C.A."/>
            <person name="Anderluh G."/>
            <person name="Asadollahi M."/>
            <person name="Askin M."/>
            <person name="Barry K."/>
            <person name="Battaglia E."/>
            <person name="Bayram O."/>
            <person name="Benocci T."/>
            <person name="Braus-Stromeyer S.A."/>
            <person name="Caldana C."/>
            <person name="Canovas D."/>
            <person name="Cerqueira G.C."/>
            <person name="Chen F."/>
            <person name="Chen W."/>
            <person name="Choi C."/>
            <person name="Clum A."/>
            <person name="Dos Santos R.A."/>
            <person name="Damasio A.R."/>
            <person name="Diallinas G."/>
            <person name="Emri T."/>
            <person name="Fekete E."/>
            <person name="Flipphi M."/>
            <person name="Freyberg S."/>
            <person name="Gallo A."/>
            <person name="Gournas C."/>
            <person name="Habgood R."/>
            <person name="Hainaut M."/>
            <person name="Harispe M.L."/>
            <person name="Henrissat B."/>
            <person name="Hilden K.S."/>
            <person name="Hope R."/>
            <person name="Hossain A."/>
            <person name="Karabika E."/>
            <person name="Karaffa L."/>
            <person name="Karanyi Z."/>
            <person name="Krasevec N."/>
            <person name="Kuo A."/>
            <person name="Kusch H."/>
            <person name="LaButti K."/>
            <person name="Lagendijk E.L."/>
            <person name="Lapidus A."/>
            <person name="Levasseur A."/>
            <person name="Lindquist E."/>
            <person name="Lipzen A."/>
            <person name="Logrieco A.F."/>
            <person name="MacCabe A."/>
            <person name="Maekelae M.R."/>
            <person name="Malavazi I."/>
            <person name="Melin P."/>
            <person name="Meyer V."/>
            <person name="Mielnichuk N."/>
            <person name="Miskei M."/>
            <person name="Molnar A.P."/>
            <person name="Mule G."/>
            <person name="Ngan C.Y."/>
            <person name="Orejas M."/>
            <person name="Orosz E."/>
            <person name="Ouedraogo J.P."/>
            <person name="Overkamp K.M."/>
            <person name="Park H.-S."/>
            <person name="Perrone G."/>
            <person name="Piumi F."/>
            <person name="Punt P.J."/>
            <person name="Ram A.F."/>
            <person name="Ramon A."/>
            <person name="Rauscher S."/>
            <person name="Record E."/>
            <person name="Riano-Pachon D.M."/>
            <person name="Robert V."/>
            <person name="Roehrig J."/>
            <person name="Ruller R."/>
            <person name="Salamov A."/>
            <person name="Salih N.S."/>
            <person name="Samson R.A."/>
            <person name="Sandor E."/>
            <person name="Sanguinetti M."/>
            <person name="Schuetze T."/>
            <person name="Sepcic K."/>
            <person name="Shelest E."/>
            <person name="Sherlock G."/>
            <person name="Sophianopoulou V."/>
            <person name="Squina F.M."/>
            <person name="Sun H."/>
            <person name="Susca A."/>
            <person name="Todd R.B."/>
            <person name="Tsang A."/>
            <person name="Unkles S.E."/>
            <person name="van de Wiele N."/>
            <person name="van Rossen-Uffink D."/>
            <person name="Oliveira J.V."/>
            <person name="Vesth T.C."/>
            <person name="Visser J."/>
            <person name="Yu J.-H."/>
            <person name="Zhou M."/>
            <person name="Andersen M.R."/>
            <person name="Archer D.B."/>
            <person name="Baker S.E."/>
            <person name="Benoit I."/>
            <person name="Brakhage A.A."/>
            <person name="Braus G.H."/>
            <person name="Fischer R."/>
            <person name="Frisvad J.C."/>
            <person name="Goldman G.H."/>
            <person name="Houbraken J."/>
            <person name="Oakley B."/>
            <person name="Pocsi I."/>
            <person name="Scazzocchio C."/>
            <person name="Seiboth B."/>
            <person name="vanKuyk P.A."/>
            <person name="Wortman J."/>
            <person name="Dyer P.S."/>
            <person name="Grigoriev I.V."/>
        </authorList>
    </citation>
    <scope>NUCLEOTIDE SEQUENCE [LARGE SCALE GENOMIC DNA]</scope>
    <source>
        <strain evidence="2">CBS 106.47</strain>
    </source>
</reference>
<name>A0A1M3TTI6_ASPLC</name>
<dbReference type="EMBL" id="KV878238">
    <property type="protein sequence ID" value="OJZ89991.1"/>
    <property type="molecule type" value="Genomic_DNA"/>
</dbReference>
<organism evidence="1 2">
    <name type="scientific">Aspergillus luchuensis (strain CBS 106.47)</name>
    <dbReference type="NCBI Taxonomy" id="1137211"/>
    <lineage>
        <taxon>Eukaryota</taxon>
        <taxon>Fungi</taxon>
        <taxon>Dikarya</taxon>
        <taxon>Ascomycota</taxon>
        <taxon>Pezizomycotina</taxon>
        <taxon>Eurotiomycetes</taxon>
        <taxon>Eurotiomycetidae</taxon>
        <taxon>Eurotiales</taxon>
        <taxon>Aspergillaceae</taxon>
        <taxon>Aspergillus</taxon>
        <taxon>Aspergillus subgen. Circumdati</taxon>
    </lineage>
</organism>
<evidence type="ECO:0000313" key="2">
    <source>
        <dbReference type="Proteomes" id="UP000184063"/>
    </source>
</evidence>
<sequence>MRLETRKKALITACNSMPSVTKPVENIPWFPRATFTITIPVHTPSSHRLQSQGSLLLLSNPTMDVFPRTSPLLPPVAIMREMVHELHTQLLASANLDSFHRIITRLRFDDDNSAPLETTGAPCPATPCLAQPEPHGPCHSWLVGVKEIWFIHWTETFRGLVIRPNVCEFPLIAYKGAMHVPGSPPVGR</sequence>
<gene>
    <name evidence="1" type="ORF">ASPFODRAFT_69222</name>
</gene>
<dbReference type="AlphaFoldDB" id="A0A1M3TTI6"/>
<dbReference type="VEuPathDB" id="FungiDB:ASPFODRAFT_69222"/>
<evidence type="ECO:0000313" key="1">
    <source>
        <dbReference type="EMBL" id="OJZ89991.1"/>
    </source>
</evidence>
<proteinExistence type="predicted"/>
<protein>
    <submittedName>
        <fullName evidence="1">Uncharacterized protein</fullName>
    </submittedName>
</protein>
<feature type="non-terminal residue" evidence="1">
    <location>
        <position position="188"/>
    </location>
</feature>
<accession>A0A1M3TTI6</accession>
<dbReference type="Proteomes" id="UP000184063">
    <property type="component" value="Unassembled WGS sequence"/>
</dbReference>